<dbReference type="Proteomes" id="UP000198734">
    <property type="component" value="Unassembled WGS sequence"/>
</dbReference>
<protein>
    <submittedName>
        <fullName evidence="2">Lysophospholipase L1</fullName>
    </submittedName>
</protein>
<dbReference type="STRING" id="126156.SAMN05421670_3638"/>
<keyword evidence="3" id="KW-1185">Reference proteome</keyword>
<dbReference type="Pfam" id="PF13472">
    <property type="entry name" value="Lipase_GDSL_2"/>
    <property type="match status" value="1"/>
</dbReference>
<dbReference type="RefSeq" id="WP_093538273.1">
    <property type="nucleotide sequence ID" value="NZ_FOXU01000009.1"/>
</dbReference>
<proteinExistence type="predicted"/>
<dbReference type="AlphaFoldDB" id="A0A1I6AUZ9"/>
<accession>A0A1I6AUZ9</accession>
<evidence type="ECO:0000259" key="1">
    <source>
        <dbReference type="Pfam" id="PF13472"/>
    </source>
</evidence>
<evidence type="ECO:0000313" key="2">
    <source>
        <dbReference type="EMBL" id="SFQ72535.1"/>
    </source>
</evidence>
<dbReference type="PANTHER" id="PTHR14209:SF19">
    <property type="entry name" value="ISOAMYL ACETATE-HYDROLYZING ESTERASE 1 HOMOLOG"/>
    <property type="match status" value="1"/>
</dbReference>
<dbReference type="InterPro" id="IPR045136">
    <property type="entry name" value="Iah1-like"/>
</dbReference>
<dbReference type="SUPFAM" id="SSF52266">
    <property type="entry name" value="SGNH hydrolase"/>
    <property type="match status" value="1"/>
</dbReference>
<sequence>MLEVICFGDSITARKEGYPSPILTHKMSSKMPNYKFINAGVSGNTTEQAMFRFNKDVLSKRPDVVTVLFGANDSATDKLVDIDTFKRNISLFTKQIGPEKTILISPAPVDESLQRNRTNERLKQYAQVVQEVAEETNSYFIDFFQIVYSKPNYKELLVGEKNDGLHFGEACYELLSDVIVEKIEDMEIEDGFFKKLVDRLMRG</sequence>
<dbReference type="InterPro" id="IPR013830">
    <property type="entry name" value="SGNH_hydro"/>
</dbReference>
<reference evidence="3" key="1">
    <citation type="submission" date="2016-10" db="EMBL/GenBank/DDBJ databases">
        <authorList>
            <person name="Varghese N."/>
            <person name="Submissions S."/>
        </authorList>
    </citation>
    <scope>NUCLEOTIDE SEQUENCE [LARGE SCALE GENOMIC DNA]</scope>
    <source>
        <strain evidence="3">DSM 11706</strain>
    </source>
</reference>
<feature type="domain" description="SGNH hydrolase-type esterase" evidence="1">
    <location>
        <begin position="6"/>
        <end position="174"/>
    </location>
</feature>
<dbReference type="EMBL" id="FOXU01000009">
    <property type="protein sequence ID" value="SFQ72535.1"/>
    <property type="molecule type" value="Genomic_DNA"/>
</dbReference>
<dbReference type="Gene3D" id="3.40.50.1110">
    <property type="entry name" value="SGNH hydrolase"/>
    <property type="match status" value="1"/>
</dbReference>
<organism evidence="2 3">
    <name type="scientific">Psychrobacillus psychrotolerans</name>
    <dbReference type="NCBI Taxonomy" id="126156"/>
    <lineage>
        <taxon>Bacteria</taxon>
        <taxon>Bacillati</taxon>
        <taxon>Bacillota</taxon>
        <taxon>Bacilli</taxon>
        <taxon>Bacillales</taxon>
        <taxon>Bacillaceae</taxon>
        <taxon>Psychrobacillus</taxon>
    </lineage>
</organism>
<gene>
    <name evidence="2" type="ORF">SAMN05421670_3638</name>
</gene>
<dbReference type="PANTHER" id="PTHR14209">
    <property type="entry name" value="ISOAMYL ACETATE-HYDROLYZING ESTERASE 1"/>
    <property type="match status" value="1"/>
</dbReference>
<evidence type="ECO:0000313" key="3">
    <source>
        <dbReference type="Proteomes" id="UP000198734"/>
    </source>
</evidence>
<name>A0A1I6AUZ9_9BACI</name>
<dbReference type="OrthoDB" id="388542at2"/>
<dbReference type="InterPro" id="IPR036514">
    <property type="entry name" value="SGNH_hydro_sf"/>
</dbReference>